<organism evidence="1 2">
    <name type="scientific">Mortierella isabellina</name>
    <name type="common">Filamentous fungus</name>
    <name type="synonym">Umbelopsis isabellina</name>
    <dbReference type="NCBI Taxonomy" id="91625"/>
    <lineage>
        <taxon>Eukaryota</taxon>
        <taxon>Fungi</taxon>
        <taxon>Fungi incertae sedis</taxon>
        <taxon>Mucoromycota</taxon>
        <taxon>Mucoromycotina</taxon>
        <taxon>Umbelopsidomycetes</taxon>
        <taxon>Umbelopsidales</taxon>
        <taxon>Umbelopsidaceae</taxon>
        <taxon>Umbelopsis</taxon>
    </lineage>
</organism>
<dbReference type="PANTHER" id="PTHR40129">
    <property type="entry name" value="KETOPANTOATE REDUCTASE N-TERMINAL DOMAIN-CONTAINING PROTEIN"/>
    <property type="match status" value="1"/>
</dbReference>
<keyword evidence="2" id="KW-1185">Reference proteome</keyword>
<sequence>MQQISFSDSLKILILGLGWTGQFLQDLFVEQNIAYAATTRDGRNGTIPWSLTASPDVSPLPWANTVLITFPVLSADTMHQLIEKYTAEKGPTNWIILSSTRVYSADPSNRHTPLDPSKDNGRLPAEYEVIKNNGTVLHLSGLWGAQRQPKNWVGRFNKPEALKGKILTRQLHLVHGKDVARAILAVHQNFKSGERWIITDRTAYDWLKLFLVWGSQEQLDIINELRKNDPECGKAIGSHGTLKDIVEKGGVKPRLDSDEFWDTFGLEPKVFLDVV</sequence>
<gene>
    <name evidence="1" type="ORF">INT43_008839</name>
</gene>
<comment type="caution">
    <text evidence="1">The sequence shown here is derived from an EMBL/GenBank/DDBJ whole genome shotgun (WGS) entry which is preliminary data.</text>
</comment>
<dbReference type="PANTHER" id="PTHR40129:SF2">
    <property type="entry name" value="KETOPANTOATE REDUCTASE N-TERMINAL DOMAIN-CONTAINING PROTEIN"/>
    <property type="match status" value="1"/>
</dbReference>
<dbReference type="EMBL" id="JAEPQZ010000005">
    <property type="protein sequence ID" value="KAG2181256.1"/>
    <property type="molecule type" value="Genomic_DNA"/>
</dbReference>
<protein>
    <submittedName>
        <fullName evidence="1">Uncharacterized protein</fullName>
    </submittedName>
</protein>
<evidence type="ECO:0000313" key="2">
    <source>
        <dbReference type="Proteomes" id="UP000654370"/>
    </source>
</evidence>
<dbReference type="SUPFAM" id="SSF51735">
    <property type="entry name" value="NAD(P)-binding Rossmann-fold domains"/>
    <property type="match status" value="1"/>
</dbReference>
<evidence type="ECO:0000313" key="1">
    <source>
        <dbReference type="EMBL" id="KAG2181256.1"/>
    </source>
</evidence>
<dbReference type="Gene3D" id="3.40.50.720">
    <property type="entry name" value="NAD(P)-binding Rossmann-like Domain"/>
    <property type="match status" value="1"/>
</dbReference>
<dbReference type="Proteomes" id="UP000654370">
    <property type="component" value="Unassembled WGS sequence"/>
</dbReference>
<name>A0A8H7PWA5_MORIS</name>
<dbReference type="InterPro" id="IPR036291">
    <property type="entry name" value="NAD(P)-bd_dom_sf"/>
</dbReference>
<accession>A0A8H7PWA5</accession>
<reference evidence="1" key="1">
    <citation type="submission" date="2020-12" db="EMBL/GenBank/DDBJ databases">
        <title>Metabolic potential, ecology and presence of endohyphal bacteria is reflected in genomic diversity of Mucoromycotina.</title>
        <authorList>
            <person name="Muszewska A."/>
            <person name="Okrasinska A."/>
            <person name="Steczkiewicz K."/>
            <person name="Drgas O."/>
            <person name="Orlowska M."/>
            <person name="Perlinska-Lenart U."/>
            <person name="Aleksandrzak-Piekarczyk T."/>
            <person name="Szatraj K."/>
            <person name="Zielenkiewicz U."/>
            <person name="Pilsyk S."/>
            <person name="Malc E."/>
            <person name="Mieczkowski P."/>
            <person name="Kruszewska J.S."/>
            <person name="Biernat P."/>
            <person name="Pawlowska J."/>
        </authorList>
    </citation>
    <scope>NUCLEOTIDE SEQUENCE</scope>
    <source>
        <strain evidence="1">WA0000067209</strain>
    </source>
</reference>
<dbReference type="AlphaFoldDB" id="A0A8H7PWA5"/>
<proteinExistence type="predicted"/>
<dbReference type="OrthoDB" id="674948at2759"/>